<organism evidence="3 4">
    <name type="scientific">Thermogutta terrifontis</name>
    <dbReference type="NCBI Taxonomy" id="1331910"/>
    <lineage>
        <taxon>Bacteria</taxon>
        <taxon>Pseudomonadati</taxon>
        <taxon>Planctomycetota</taxon>
        <taxon>Planctomycetia</taxon>
        <taxon>Pirellulales</taxon>
        <taxon>Thermoguttaceae</taxon>
        <taxon>Thermogutta</taxon>
    </lineage>
</organism>
<dbReference type="InterPro" id="IPR051450">
    <property type="entry name" value="Gfo/Idh/MocA_Oxidoreductases"/>
</dbReference>
<dbReference type="PANTHER" id="PTHR43377">
    <property type="entry name" value="BILIVERDIN REDUCTASE A"/>
    <property type="match status" value="1"/>
</dbReference>
<dbReference type="GO" id="GO:0050112">
    <property type="term" value="F:inositol 2-dehydrogenase (NAD+) activity"/>
    <property type="evidence" value="ECO:0007669"/>
    <property type="project" value="UniProtKB-EC"/>
</dbReference>
<dbReference type="SUPFAM" id="SSF51735">
    <property type="entry name" value="NAD(P)-binding Rossmann-fold domains"/>
    <property type="match status" value="1"/>
</dbReference>
<accession>A0A286RB15</accession>
<gene>
    <name evidence="3" type="ORF">THTE_0543</name>
</gene>
<dbReference type="Pfam" id="PF02894">
    <property type="entry name" value="GFO_IDH_MocA_C"/>
    <property type="match status" value="1"/>
</dbReference>
<evidence type="ECO:0000313" key="3">
    <source>
        <dbReference type="EMBL" id="ASV73145.1"/>
    </source>
</evidence>
<protein>
    <submittedName>
        <fullName evidence="3">Myo-inositol 2-dehydrogenase</fullName>
        <ecNumber evidence="3">1.1.1.18</ecNumber>
    </submittedName>
</protein>
<dbReference type="Proteomes" id="UP000215086">
    <property type="component" value="Chromosome"/>
</dbReference>
<sequence>MEKTGKDMSQKTYGVLVNGAGWVSTQHIAAYQRNPATQVLAICDRFIERARARAEAAGLKDVAIYDDFEKALKHPGIDIVSICTPQHVHCENVLAAAAAGKHMVIEKPVAISLAELRKMQDAVRKAGVRTVVSFVLRWNPLFRTLKSLLADNAFGQPYYVETDYLSYNGSWWSGWNDARTLEHGVSALLVGGCHAVDALRWFATTGEFEAAEPEEVFAVRGGRRKGQTREYNPLTNTWIENAPPMEYDGLEVVLVKFTNGVIGKVSVNAECIMPYRFPIRIFGDRGSVFDHHIWSHKFPGQTDWVEIPTIRPDSSDVAHHPFQAEIDHFVECLQNGVESHCNLEDAAKSHEIVFAALECYRQGRPIRLPLGADHKPT</sequence>
<dbReference type="SUPFAM" id="SSF55347">
    <property type="entry name" value="Glyceraldehyde-3-phosphate dehydrogenase-like, C-terminal domain"/>
    <property type="match status" value="1"/>
</dbReference>
<keyword evidence="4" id="KW-1185">Reference proteome</keyword>
<evidence type="ECO:0000259" key="2">
    <source>
        <dbReference type="Pfam" id="PF02894"/>
    </source>
</evidence>
<dbReference type="InterPro" id="IPR000683">
    <property type="entry name" value="Gfo/Idh/MocA-like_OxRdtase_N"/>
</dbReference>
<dbReference type="GO" id="GO:0000166">
    <property type="term" value="F:nucleotide binding"/>
    <property type="evidence" value="ECO:0007669"/>
    <property type="project" value="InterPro"/>
</dbReference>
<evidence type="ECO:0000313" key="4">
    <source>
        <dbReference type="Proteomes" id="UP000215086"/>
    </source>
</evidence>
<dbReference type="EC" id="1.1.1.18" evidence="3"/>
<feature type="domain" description="Gfo/Idh/MocA-like oxidoreductase N-terminal" evidence="1">
    <location>
        <begin position="15"/>
        <end position="133"/>
    </location>
</feature>
<dbReference type="EMBL" id="CP018477">
    <property type="protein sequence ID" value="ASV73145.1"/>
    <property type="molecule type" value="Genomic_DNA"/>
</dbReference>
<dbReference type="Pfam" id="PF01408">
    <property type="entry name" value="GFO_IDH_MocA"/>
    <property type="match status" value="1"/>
</dbReference>
<evidence type="ECO:0000259" key="1">
    <source>
        <dbReference type="Pfam" id="PF01408"/>
    </source>
</evidence>
<dbReference type="KEGG" id="ttf:THTE_0543"/>
<dbReference type="PANTHER" id="PTHR43377:SF1">
    <property type="entry name" value="BILIVERDIN REDUCTASE A"/>
    <property type="match status" value="1"/>
</dbReference>
<keyword evidence="3" id="KW-0560">Oxidoreductase</keyword>
<dbReference type="Gene3D" id="3.40.50.720">
    <property type="entry name" value="NAD(P)-binding Rossmann-like Domain"/>
    <property type="match status" value="1"/>
</dbReference>
<name>A0A286RB15_9BACT</name>
<reference evidence="3 4" key="1">
    <citation type="journal article" name="Front. Microbiol.">
        <title>Sugar Metabolism of the First Thermophilic Planctomycete Thermogutta terrifontis: Comparative Genomic and Transcriptomic Approaches.</title>
        <authorList>
            <person name="Elcheninov A.G."/>
            <person name="Menzel P."/>
            <person name="Gudbergsdottir S.R."/>
            <person name="Slesarev A.I."/>
            <person name="Kadnikov V.V."/>
            <person name="Krogh A."/>
            <person name="Bonch-Osmolovskaya E.A."/>
            <person name="Peng X."/>
            <person name="Kublanov I.V."/>
        </authorList>
    </citation>
    <scope>NUCLEOTIDE SEQUENCE [LARGE SCALE GENOMIC DNA]</scope>
    <source>
        <strain evidence="3 4">R1</strain>
    </source>
</reference>
<proteinExistence type="predicted"/>
<dbReference type="Gene3D" id="3.30.360.10">
    <property type="entry name" value="Dihydrodipicolinate Reductase, domain 2"/>
    <property type="match status" value="1"/>
</dbReference>
<dbReference type="AlphaFoldDB" id="A0A286RB15"/>
<dbReference type="InterPro" id="IPR036291">
    <property type="entry name" value="NAD(P)-bd_dom_sf"/>
</dbReference>
<feature type="domain" description="Gfo/Idh/MocA-like oxidoreductase C-terminal" evidence="2">
    <location>
        <begin position="146"/>
        <end position="368"/>
    </location>
</feature>
<dbReference type="InterPro" id="IPR004104">
    <property type="entry name" value="Gfo/Idh/MocA-like_OxRdtase_C"/>
</dbReference>